<dbReference type="Gene3D" id="1.20.120.550">
    <property type="entry name" value="Membrane associated eicosanoid/glutathione metabolism-like domain"/>
    <property type="match status" value="1"/>
</dbReference>
<dbReference type="FunFam" id="1.20.120.550:FF:000003">
    <property type="entry name" value="Leukotriene C4 synthase"/>
    <property type="match status" value="1"/>
</dbReference>
<dbReference type="OrthoDB" id="410651at2759"/>
<dbReference type="Pfam" id="PF01124">
    <property type="entry name" value="MAPEG"/>
    <property type="match status" value="1"/>
</dbReference>
<evidence type="ECO:0000256" key="4">
    <source>
        <dbReference type="ARBA" id="ARBA00022824"/>
    </source>
</evidence>
<dbReference type="PRINTS" id="PR00488">
    <property type="entry name" value="5LPOXGNASEAP"/>
</dbReference>
<name>A0A433T456_ELYCH</name>
<evidence type="ECO:0000256" key="5">
    <source>
        <dbReference type="ARBA" id="ARBA00022989"/>
    </source>
</evidence>
<dbReference type="GO" id="GO:0004364">
    <property type="term" value="F:glutathione transferase activity"/>
    <property type="evidence" value="ECO:0007669"/>
    <property type="project" value="TreeGrafter"/>
</dbReference>
<dbReference type="AlphaFoldDB" id="A0A433T456"/>
<proteinExistence type="predicted"/>
<dbReference type="GO" id="GO:0005635">
    <property type="term" value="C:nuclear envelope"/>
    <property type="evidence" value="ECO:0007669"/>
    <property type="project" value="TreeGrafter"/>
</dbReference>
<dbReference type="SUPFAM" id="SSF161084">
    <property type="entry name" value="MAPEG domain-like"/>
    <property type="match status" value="1"/>
</dbReference>
<dbReference type="EMBL" id="RQTK01000668">
    <property type="protein sequence ID" value="RUS76363.1"/>
    <property type="molecule type" value="Genomic_DNA"/>
</dbReference>
<organism evidence="8 9">
    <name type="scientific">Elysia chlorotica</name>
    <name type="common">Eastern emerald elysia</name>
    <name type="synonym">Sea slug</name>
    <dbReference type="NCBI Taxonomy" id="188477"/>
    <lineage>
        <taxon>Eukaryota</taxon>
        <taxon>Metazoa</taxon>
        <taxon>Spiralia</taxon>
        <taxon>Lophotrochozoa</taxon>
        <taxon>Mollusca</taxon>
        <taxon>Gastropoda</taxon>
        <taxon>Heterobranchia</taxon>
        <taxon>Euthyneura</taxon>
        <taxon>Panpulmonata</taxon>
        <taxon>Sacoglossa</taxon>
        <taxon>Placobranchoidea</taxon>
        <taxon>Plakobranchidae</taxon>
        <taxon>Elysia</taxon>
    </lineage>
</organism>
<dbReference type="GO" id="GO:0019370">
    <property type="term" value="P:leukotriene biosynthetic process"/>
    <property type="evidence" value="ECO:0007669"/>
    <property type="project" value="UniProtKB-KW"/>
</dbReference>
<sequence length="154" mass="16857">MSVVDQYALPGLVSVAGVHQILRFALKVGSARKEFKVAVPATTGPDGFVRVFRAHQNALEAYSPSLAALWVGAVFVHPVPASLLYGGYLIGRERSFWGYCEAADKRLPGLYFSYRCIMGLVILACAGVANSLVRHYLQVDLSRAITEKVTWLKL</sequence>
<dbReference type="GO" id="GO:0008047">
    <property type="term" value="F:enzyme activator activity"/>
    <property type="evidence" value="ECO:0007669"/>
    <property type="project" value="InterPro"/>
</dbReference>
<evidence type="ECO:0000256" key="3">
    <source>
        <dbReference type="ARBA" id="ARBA00022751"/>
    </source>
</evidence>
<keyword evidence="3" id="KW-0434">Leukotriene biosynthesis</keyword>
<accession>A0A433T456</accession>
<dbReference type="PANTHER" id="PTHR10250">
    <property type="entry name" value="MICROSOMAL GLUTATHIONE S-TRANSFERASE"/>
    <property type="match status" value="1"/>
</dbReference>
<gene>
    <name evidence="8" type="ORF">EGW08_015869</name>
</gene>
<keyword evidence="5 7" id="KW-1133">Transmembrane helix</keyword>
<dbReference type="InterPro" id="IPR001446">
    <property type="entry name" value="5_LipOase_AP"/>
</dbReference>
<comment type="subcellular location">
    <subcellularLocation>
        <location evidence="1">Endoplasmic reticulum membrane</location>
        <topology evidence="1">Multi-pass membrane protein</topology>
    </subcellularLocation>
</comment>
<dbReference type="GO" id="GO:0005789">
    <property type="term" value="C:endoplasmic reticulum membrane"/>
    <property type="evidence" value="ECO:0007669"/>
    <property type="project" value="UniProtKB-SubCell"/>
</dbReference>
<keyword evidence="2 7" id="KW-0812">Transmembrane</keyword>
<evidence type="ECO:0000313" key="8">
    <source>
        <dbReference type="EMBL" id="RUS76363.1"/>
    </source>
</evidence>
<evidence type="ECO:0008006" key="10">
    <source>
        <dbReference type="Google" id="ProtNLM"/>
    </source>
</evidence>
<dbReference type="InterPro" id="IPR050997">
    <property type="entry name" value="MAPEG"/>
</dbReference>
<reference evidence="8 9" key="1">
    <citation type="submission" date="2019-01" db="EMBL/GenBank/DDBJ databases">
        <title>A draft genome assembly of the solar-powered sea slug Elysia chlorotica.</title>
        <authorList>
            <person name="Cai H."/>
            <person name="Li Q."/>
            <person name="Fang X."/>
            <person name="Li J."/>
            <person name="Curtis N.E."/>
            <person name="Altenburger A."/>
            <person name="Shibata T."/>
            <person name="Feng M."/>
            <person name="Maeda T."/>
            <person name="Schwartz J.A."/>
            <person name="Shigenobu S."/>
            <person name="Lundholm N."/>
            <person name="Nishiyama T."/>
            <person name="Yang H."/>
            <person name="Hasebe M."/>
            <person name="Li S."/>
            <person name="Pierce S.K."/>
            <person name="Wang J."/>
        </authorList>
    </citation>
    <scope>NUCLEOTIDE SEQUENCE [LARGE SCALE GENOMIC DNA]</scope>
    <source>
        <strain evidence="8">EC2010</strain>
        <tissue evidence="8">Whole organism of an adult</tissue>
    </source>
</reference>
<comment type="caution">
    <text evidence="8">The sequence shown here is derived from an EMBL/GenBank/DDBJ whole genome shotgun (WGS) entry which is preliminary data.</text>
</comment>
<evidence type="ECO:0000256" key="6">
    <source>
        <dbReference type="ARBA" id="ARBA00023136"/>
    </source>
</evidence>
<evidence type="ECO:0000256" key="7">
    <source>
        <dbReference type="SAM" id="Phobius"/>
    </source>
</evidence>
<dbReference type="Proteomes" id="UP000271974">
    <property type="component" value="Unassembled WGS sequence"/>
</dbReference>
<protein>
    <recommendedName>
        <fullName evidence="10">Microsomal glutathione S-transferase 2</fullName>
    </recommendedName>
</protein>
<keyword evidence="9" id="KW-1185">Reference proteome</keyword>
<dbReference type="GO" id="GO:0004602">
    <property type="term" value="F:glutathione peroxidase activity"/>
    <property type="evidence" value="ECO:0007669"/>
    <property type="project" value="TreeGrafter"/>
</dbReference>
<keyword evidence="6 7" id="KW-0472">Membrane</keyword>
<evidence type="ECO:0000313" key="9">
    <source>
        <dbReference type="Proteomes" id="UP000271974"/>
    </source>
</evidence>
<dbReference type="InterPro" id="IPR001129">
    <property type="entry name" value="Membr-assoc_MAPEG"/>
</dbReference>
<keyword evidence="4" id="KW-0256">Endoplasmic reticulum</keyword>
<feature type="transmembrane region" description="Helical" evidence="7">
    <location>
        <begin position="66"/>
        <end position="91"/>
    </location>
</feature>
<evidence type="ECO:0000256" key="1">
    <source>
        <dbReference type="ARBA" id="ARBA00004477"/>
    </source>
</evidence>
<dbReference type="PANTHER" id="PTHR10250:SF15">
    <property type="entry name" value="MICROSOMAL GLUTATHIONE S-TRANSFERASE-RELATED"/>
    <property type="match status" value="1"/>
</dbReference>
<feature type="transmembrane region" description="Helical" evidence="7">
    <location>
        <begin position="111"/>
        <end position="133"/>
    </location>
</feature>
<dbReference type="STRING" id="188477.A0A433T456"/>
<evidence type="ECO:0000256" key="2">
    <source>
        <dbReference type="ARBA" id="ARBA00022692"/>
    </source>
</evidence>
<dbReference type="InterPro" id="IPR023352">
    <property type="entry name" value="MAPEG-like_dom_sf"/>
</dbReference>